<keyword evidence="2" id="KW-1133">Transmembrane helix</keyword>
<keyword evidence="2" id="KW-0472">Membrane</keyword>
<evidence type="ECO:0000259" key="3">
    <source>
        <dbReference type="Pfam" id="PF00501"/>
    </source>
</evidence>
<dbReference type="EMBL" id="LCWF01000143">
    <property type="protein sequence ID" value="KKY17523.1"/>
    <property type="molecule type" value="Genomic_DNA"/>
</dbReference>
<dbReference type="InterPro" id="IPR020845">
    <property type="entry name" value="AMP-binding_CS"/>
</dbReference>
<dbReference type="PROSITE" id="PS00455">
    <property type="entry name" value="AMP_BINDING"/>
    <property type="match status" value="1"/>
</dbReference>
<dbReference type="InterPro" id="IPR032387">
    <property type="entry name" value="ACAS_N"/>
</dbReference>
<accession>A0A0G2G0N4</accession>
<comment type="caution">
    <text evidence="6">The sequence shown here is derived from an EMBL/GenBank/DDBJ whole genome shotgun (WGS) entry which is preliminary data.</text>
</comment>
<reference evidence="6 7" key="1">
    <citation type="submission" date="2015-05" db="EMBL/GenBank/DDBJ databases">
        <title>Distinctive expansion of gene families associated with plant cell wall degradation and secondary metabolism in the genomes of grapevine trunk pathogens.</title>
        <authorList>
            <person name="Lawrence D.P."/>
            <person name="Travadon R."/>
            <person name="Rolshausen P.E."/>
            <person name="Baumgartner K."/>
        </authorList>
    </citation>
    <scope>NUCLEOTIDE SEQUENCE [LARGE SCALE GENOMIC DNA]</scope>
    <source>
        <strain evidence="6">UCRPC4</strain>
    </source>
</reference>
<dbReference type="Gene3D" id="3.30.300.30">
    <property type="match status" value="1"/>
</dbReference>
<dbReference type="Gene3D" id="3.40.50.12780">
    <property type="entry name" value="N-terminal domain of ligase-like"/>
    <property type="match status" value="1"/>
</dbReference>
<protein>
    <submittedName>
        <fullName evidence="6">Putative acylsynthetase</fullName>
    </submittedName>
</protein>
<dbReference type="SUPFAM" id="SSF56801">
    <property type="entry name" value="Acetyl-CoA synthetase-like"/>
    <property type="match status" value="1"/>
</dbReference>
<dbReference type="AlphaFoldDB" id="A0A0G2G0N4"/>
<feature type="domain" description="Acetyl-coenzyme A synthetase N-terminal" evidence="5">
    <location>
        <begin position="10"/>
        <end position="70"/>
    </location>
</feature>
<evidence type="ECO:0000256" key="1">
    <source>
        <dbReference type="ARBA" id="ARBA00006432"/>
    </source>
</evidence>
<comment type="similarity">
    <text evidence="1">Belongs to the ATP-dependent AMP-binding enzyme family.</text>
</comment>
<evidence type="ECO:0000256" key="2">
    <source>
        <dbReference type="SAM" id="Phobius"/>
    </source>
</evidence>
<dbReference type="InterPro" id="IPR045851">
    <property type="entry name" value="AMP-bd_C_sf"/>
</dbReference>
<feature type="transmembrane region" description="Helical" evidence="2">
    <location>
        <begin position="126"/>
        <end position="148"/>
    </location>
</feature>
<gene>
    <name evidence="6" type="ORF">UCRPC4_g05496</name>
</gene>
<dbReference type="InterPro" id="IPR000873">
    <property type="entry name" value="AMP-dep_synth/lig_dom"/>
</dbReference>
<evidence type="ECO:0000259" key="4">
    <source>
        <dbReference type="Pfam" id="PF13193"/>
    </source>
</evidence>
<reference evidence="6 7" key="2">
    <citation type="submission" date="2015-05" db="EMBL/GenBank/DDBJ databases">
        <authorList>
            <person name="Morales-Cruz A."/>
            <person name="Amrine K.C."/>
            <person name="Cantu D."/>
        </authorList>
    </citation>
    <scope>NUCLEOTIDE SEQUENCE [LARGE SCALE GENOMIC DNA]</scope>
    <source>
        <strain evidence="6">UCRPC4</strain>
    </source>
</reference>
<organism evidence="6 7">
    <name type="scientific">Phaeomoniella chlamydospora</name>
    <name type="common">Phaeoacremonium chlamydosporum</name>
    <dbReference type="NCBI Taxonomy" id="158046"/>
    <lineage>
        <taxon>Eukaryota</taxon>
        <taxon>Fungi</taxon>
        <taxon>Dikarya</taxon>
        <taxon>Ascomycota</taxon>
        <taxon>Pezizomycotina</taxon>
        <taxon>Eurotiomycetes</taxon>
        <taxon>Chaetothyriomycetidae</taxon>
        <taxon>Phaeomoniellales</taxon>
        <taxon>Phaeomoniellaceae</taxon>
        <taxon>Phaeomoniella</taxon>
    </lineage>
</organism>
<dbReference type="InterPro" id="IPR025110">
    <property type="entry name" value="AMP-bd_C"/>
</dbReference>
<sequence>MAPHPQDIVHDLSLRNPDSFWGFHAEKLHWHKRPSRVLQRTTKTLRSSGGISHEHWAWFPDGELSTTYNCIHRHVLDGSHGDNVAICWESPVTGQSQKLTYRQLLDEVEVLAGVLREQGVKKGDVVLLYMPMIPAALIAALAIVHLGAIHAAVFGGFAAASLAQRIEAAKPRAIMTASCGIEGSKGPLAYRSLVEEAVQKSSFKPGRVMVWQRDQLRWNPLDQQSGQRDWRQLVEQARRDGVKADPVPVKSNDGLYIIYTSGTTGLPKGVVREAGGHAVGLSLSIQYLFGIHGPRDVMFCASDIGWVVGHSYILYGPLLVGATTVMYEGKPVGTPDAGEFWRVVEKHKVNTLFTAPTALRAICNQDPRNRFFEAAGKRGGVKSLRGLFLAGERSEPSIVDRFQDLLKSYASPGATVIDNWWSSESGSPISGLALNCAAATADLHGRATPPLPIKPGSAGKPMPGFDVRIVDDDGNEADTGTMGNIVMAMPLAPTAFTTLFNDDERFYKGYLKRFDGKWLDTGDAGMIDSDGYIHVMSRSDDIINVAAHRFSTGAIEQAILQHPSIGEANVVGIPDSLKGHLPFAFIRPHSESSSSSSPIPATPPSLLFDAVNELVRNNIGAIASLGGMIQGQSIIPKTRSGKTLRRVLRELVENAVKGDYTAPVNVPPTVEDPEVVEKARASVREFFEDRKNRAEKLKINAKL</sequence>
<evidence type="ECO:0000313" key="6">
    <source>
        <dbReference type="EMBL" id="KKY17523.1"/>
    </source>
</evidence>
<dbReference type="Proteomes" id="UP000053317">
    <property type="component" value="Unassembled WGS sequence"/>
</dbReference>
<dbReference type="GO" id="GO:0050218">
    <property type="term" value="F:propionate-CoA ligase activity"/>
    <property type="evidence" value="ECO:0007669"/>
    <property type="project" value="TreeGrafter"/>
</dbReference>
<evidence type="ECO:0000259" key="5">
    <source>
        <dbReference type="Pfam" id="PF16177"/>
    </source>
</evidence>
<dbReference type="PANTHER" id="PTHR43347">
    <property type="entry name" value="ACYL-COA SYNTHETASE"/>
    <property type="match status" value="1"/>
</dbReference>
<proteinExistence type="inferred from homology"/>
<dbReference type="InterPro" id="IPR042099">
    <property type="entry name" value="ANL_N_sf"/>
</dbReference>
<keyword evidence="7" id="KW-1185">Reference proteome</keyword>
<dbReference type="OrthoDB" id="1706066at2759"/>
<feature type="domain" description="AMP-dependent synthetase/ligase" evidence="3">
    <location>
        <begin position="80"/>
        <end position="490"/>
    </location>
</feature>
<dbReference type="Pfam" id="PF16177">
    <property type="entry name" value="ACAS_N"/>
    <property type="match status" value="1"/>
</dbReference>
<feature type="domain" description="AMP-binding enzyme C-terminal" evidence="4">
    <location>
        <begin position="555"/>
        <end position="642"/>
    </location>
</feature>
<dbReference type="PANTHER" id="PTHR43347:SF3">
    <property type="entry name" value="ACYL-COA SYNTHETASE SHORT-CHAIN FAMILY MEMBER 3, MITOCHONDRIAL"/>
    <property type="match status" value="1"/>
</dbReference>
<evidence type="ECO:0000313" key="7">
    <source>
        <dbReference type="Proteomes" id="UP000053317"/>
    </source>
</evidence>
<dbReference type="Pfam" id="PF13193">
    <property type="entry name" value="AMP-binding_C"/>
    <property type="match status" value="1"/>
</dbReference>
<dbReference type="Pfam" id="PF00501">
    <property type="entry name" value="AMP-binding"/>
    <property type="match status" value="1"/>
</dbReference>
<name>A0A0G2G0N4_PHACM</name>
<keyword evidence="2" id="KW-0812">Transmembrane</keyword>